<keyword evidence="3" id="KW-0547">Nucleotide-binding</keyword>
<evidence type="ECO:0000256" key="5">
    <source>
        <dbReference type="ARBA" id="ARBA00022840"/>
    </source>
</evidence>
<dbReference type="GO" id="GO:0046677">
    <property type="term" value="P:response to antibiotic"/>
    <property type="evidence" value="ECO:0007669"/>
    <property type="project" value="UniProtKB-KW"/>
</dbReference>
<keyword evidence="2 10" id="KW-0808">Transferase</keyword>
<dbReference type="OrthoDB" id="3806873at2"/>
<reference evidence="10 11" key="1">
    <citation type="submission" date="2016-10" db="EMBL/GenBank/DDBJ databases">
        <authorList>
            <person name="de Groot N.N."/>
        </authorList>
    </citation>
    <scope>NUCLEOTIDE SEQUENCE [LARGE SCALE GENOMIC DNA]</scope>
    <source>
        <strain evidence="10 11">CGMCC 4.7037</strain>
    </source>
</reference>
<feature type="binding site" evidence="8">
    <location>
        <position position="173"/>
    </location>
    <ligand>
        <name>Mg(2+)</name>
        <dbReference type="ChEBI" id="CHEBI:18420"/>
    </ligand>
</feature>
<evidence type="ECO:0000313" key="10">
    <source>
        <dbReference type="EMBL" id="SEG16754.1"/>
    </source>
</evidence>
<evidence type="ECO:0000256" key="2">
    <source>
        <dbReference type="ARBA" id="ARBA00022679"/>
    </source>
</evidence>
<keyword evidence="4 10" id="KW-0418">Kinase</keyword>
<keyword evidence="5" id="KW-0067">ATP-binding</keyword>
<dbReference type="AlphaFoldDB" id="A0A1H5XY97"/>
<gene>
    <name evidence="10" type="ORF">SAMN05444920_10271</name>
</gene>
<dbReference type="SUPFAM" id="SSF56112">
    <property type="entry name" value="Protein kinase-like (PK-like)"/>
    <property type="match status" value="1"/>
</dbReference>
<evidence type="ECO:0000256" key="7">
    <source>
        <dbReference type="PIRSR" id="PIRSR000706-1"/>
    </source>
</evidence>
<keyword evidence="11" id="KW-1185">Reference proteome</keyword>
<feature type="domain" description="Aminoglycoside phosphotransferase" evidence="9">
    <location>
        <begin position="21"/>
        <end position="228"/>
    </location>
</feature>
<name>A0A1H5XY97_9ACTN</name>
<evidence type="ECO:0000256" key="4">
    <source>
        <dbReference type="ARBA" id="ARBA00022777"/>
    </source>
</evidence>
<dbReference type="GO" id="GO:0016773">
    <property type="term" value="F:phosphotransferase activity, alcohol group as acceptor"/>
    <property type="evidence" value="ECO:0007669"/>
    <property type="project" value="InterPro"/>
</dbReference>
<dbReference type="PIRSF" id="PIRSF000706">
    <property type="entry name" value="Kanamycin_kin"/>
    <property type="match status" value="1"/>
</dbReference>
<sequence>MRLSDHLSSLIAPGATWSTDHEGASGTAQRVTSGSTVFYVKQGPLARAEHLRLRWLRGRVPVPEVVAYEDPVLVLADVAAPSLEAAPAGMGAVLGRTLRKLHALPVAECPFDGRLPAVLERAAANVRDGLVDPDDFDDDHLGLSPETICDRLVATGPREEDLVVAHGDYTPSNVLVPASGEPVVIDVPALGVADRYRDLAIVRRELSEAAWEEFLAAYGLVDRIDEERLSYYRLLDELL</sequence>
<dbReference type="Gene3D" id="3.30.200.20">
    <property type="entry name" value="Phosphorylase Kinase, domain 1"/>
    <property type="match status" value="1"/>
</dbReference>
<dbReference type="RefSeq" id="WP_103954827.1">
    <property type="nucleotide sequence ID" value="NZ_FNVT01000002.1"/>
</dbReference>
<dbReference type="CDD" id="cd05150">
    <property type="entry name" value="APH"/>
    <property type="match status" value="1"/>
</dbReference>
<protein>
    <submittedName>
        <fullName evidence="10">Kanamycin kinase/aminoglycoside 3'-phosphotransferase-2</fullName>
    </submittedName>
</protein>
<feature type="active site" description="Proton acceptor" evidence="7">
    <location>
        <position position="168"/>
    </location>
</feature>
<evidence type="ECO:0000313" key="11">
    <source>
        <dbReference type="Proteomes" id="UP000236732"/>
    </source>
</evidence>
<evidence type="ECO:0000256" key="3">
    <source>
        <dbReference type="ARBA" id="ARBA00022741"/>
    </source>
</evidence>
<dbReference type="InterPro" id="IPR002575">
    <property type="entry name" value="Aminoglycoside_PTrfase"/>
</dbReference>
<accession>A0A1H5XY97</accession>
<feature type="binding site" evidence="8">
    <location>
        <position position="186"/>
    </location>
    <ligand>
        <name>Mg(2+)</name>
        <dbReference type="ChEBI" id="CHEBI:18420"/>
    </ligand>
</feature>
<keyword evidence="8" id="KW-0479">Metal-binding</keyword>
<evidence type="ECO:0000259" key="9">
    <source>
        <dbReference type="Pfam" id="PF01636"/>
    </source>
</evidence>
<evidence type="ECO:0000256" key="1">
    <source>
        <dbReference type="ARBA" id="ARBA00006219"/>
    </source>
</evidence>
<keyword evidence="8" id="KW-0460">Magnesium</keyword>
<dbReference type="Proteomes" id="UP000236732">
    <property type="component" value="Unassembled WGS sequence"/>
</dbReference>
<evidence type="ECO:0000256" key="8">
    <source>
        <dbReference type="PIRSR" id="PIRSR000706-2"/>
    </source>
</evidence>
<dbReference type="InterPro" id="IPR011009">
    <property type="entry name" value="Kinase-like_dom_sf"/>
</dbReference>
<organism evidence="10 11">
    <name type="scientific">Nonomuraea solani</name>
    <dbReference type="NCBI Taxonomy" id="1144553"/>
    <lineage>
        <taxon>Bacteria</taxon>
        <taxon>Bacillati</taxon>
        <taxon>Actinomycetota</taxon>
        <taxon>Actinomycetes</taxon>
        <taxon>Streptosporangiales</taxon>
        <taxon>Streptosporangiaceae</taxon>
        <taxon>Nonomuraea</taxon>
    </lineage>
</organism>
<evidence type="ECO:0000256" key="6">
    <source>
        <dbReference type="ARBA" id="ARBA00023251"/>
    </source>
</evidence>
<dbReference type="GO" id="GO:0046872">
    <property type="term" value="F:metal ion binding"/>
    <property type="evidence" value="ECO:0007669"/>
    <property type="project" value="UniProtKB-KW"/>
</dbReference>
<proteinExistence type="inferred from homology"/>
<dbReference type="Gene3D" id="3.90.1200.10">
    <property type="match status" value="1"/>
</dbReference>
<dbReference type="GO" id="GO:0016301">
    <property type="term" value="F:kinase activity"/>
    <property type="evidence" value="ECO:0007669"/>
    <property type="project" value="UniProtKB-KW"/>
</dbReference>
<dbReference type="InterPro" id="IPR024165">
    <property type="entry name" value="Kan/Strep_kinase"/>
</dbReference>
<keyword evidence="6" id="KW-0046">Antibiotic resistance</keyword>
<dbReference type="EMBL" id="FNVT01000002">
    <property type="protein sequence ID" value="SEG16754.1"/>
    <property type="molecule type" value="Genomic_DNA"/>
</dbReference>
<comment type="similarity">
    <text evidence="1">Belongs to the aminoglycoside phosphotransferase family.</text>
</comment>
<dbReference type="Pfam" id="PF01636">
    <property type="entry name" value="APH"/>
    <property type="match status" value="1"/>
</dbReference>
<dbReference type="GO" id="GO:0005524">
    <property type="term" value="F:ATP binding"/>
    <property type="evidence" value="ECO:0007669"/>
    <property type="project" value="UniProtKB-KW"/>
</dbReference>